<dbReference type="AlphaFoldDB" id="A0A2T1N551"/>
<feature type="modified residue" description="4-aspartylphosphate" evidence="2">
    <location>
        <position position="59"/>
    </location>
</feature>
<name>A0A2T1N551_9FLAO</name>
<dbReference type="InterPro" id="IPR001789">
    <property type="entry name" value="Sig_transdc_resp-reg_receiver"/>
</dbReference>
<dbReference type="OrthoDB" id="794741at2"/>
<evidence type="ECO:0000313" key="5">
    <source>
        <dbReference type="Proteomes" id="UP000238426"/>
    </source>
</evidence>
<dbReference type="InterPro" id="IPR011006">
    <property type="entry name" value="CheY-like_superfamily"/>
</dbReference>
<organism evidence="4 5">
    <name type="scientific">Aurantibacter aestuarii</name>
    <dbReference type="NCBI Taxonomy" id="1266046"/>
    <lineage>
        <taxon>Bacteria</taxon>
        <taxon>Pseudomonadati</taxon>
        <taxon>Bacteroidota</taxon>
        <taxon>Flavobacteriia</taxon>
        <taxon>Flavobacteriales</taxon>
        <taxon>Flavobacteriaceae</taxon>
        <taxon>Aurantibacter</taxon>
    </lineage>
</organism>
<dbReference type="SMART" id="SM00448">
    <property type="entry name" value="REC"/>
    <property type="match status" value="1"/>
</dbReference>
<feature type="domain" description="Response regulatory" evidence="3">
    <location>
        <begin position="8"/>
        <end position="125"/>
    </location>
</feature>
<accession>A0A2T1N551</accession>
<dbReference type="RefSeq" id="WP_106464034.1">
    <property type="nucleotide sequence ID" value="NZ_PXOQ01000015.1"/>
</dbReference>
<dbReference type="PROSITE" id="PS50110">
    <property type="entry name" value="RESPONSE_REGULATORY"/>
    <property type="match status" value="1"/>
</dbReference>
<dbReference type="InterPro" id="IPR050595">
    <property type="entry name" value="Bact_response_regulator"/>
</dbReference>
<dbReference type="PANTHER" id="PTHR44591">
    <property type="entry name" value="STRESS RESPONSE REGULATOR PROTEIN 1"/>
    <property type="match status" value="1"/>
</dbReference>
<dbReference type="EMBL" id="PXOQ01000015">
    <property type="protein sequence ID" value="PSG86296.1"/>
    <property type="molecule type" value="Genomic_DNA"/>
</dbReference>
<keyword evidence="5" id="KW-1185">Reference proteome</keyword>
<gene>
    <name evidence="4" type="ORF">C7H52_11410</name>
</gene>
<dbReference type="Pfam" id="PF00072">
    <property type="entry name" value="Response_reg"/>
    <property type="match status" value="1"/>
</dbReference>
<dbReference type="SUPFAM" id="SSF52172">
    <property type="entry name" value="CheY-like"/>
    <property type="match status" value="1"/>
</dbReference>
<dbReference type="Gene3D" id="3.40.50.2300">
    <property type="match status" value="1"/>
</dbReference>
<evidence type="ECO:0000259" key="3">
    <source>
        <dbReference type="PROSITE" id="PS50110"/>
    </source>
</evidence>
<evidence type="ECO:0000313" key="4">
    <source>
        <dbReference type="EMBL" id="PSG86296.1"/>
    </source>
</evidence>
<evidence type="ECO:0000256" key="2">
    <source>
        <dbReference type="PROSITE-ProRule" id="PRU00169"/>
    </source>
</evidence>
<dbReference type="CDD" id="cd00156">
    <property type="entry name" value="REC"/>
    <property type="match status" value="1"/>
</dbReference>
<dbReference type="PANTHER" id="PTHR44591:SF3">
    <property type="entry name" value="RESPONSE REGULATORY DOMAIN-CONTAINING PROTEIN"/>
    <property type="match status" value="1"/>
</dbReference>
<dbReference type="Proteomes" id="UP000238426">
    <property type="component" value="Unassembled WGS sequence"/>
</dbReference>
<proteinExistence type="predicted"/>
<reference evidence="4 5" key="1">
    <citation type="submission" date="2018-03" db="EMBL/GenBank/DDBJ databases">
        <title>Mesoflavibacter sp. HG37 and Mesoflavibacter sp. HG96 sp.nov., two marine bacteria isolated from seawater of Western Pacific Ocean.</title>
        <authorList>
            <person name="Cheng H."/>
            <person name="Wu Y.-H."/>
            <person name="Guo L.-L."/>
            <person name="Xu X.-W."/>
        </authorList>
    </citation>
    <scope>NUCLEOTIDE SEQUENCE [LARGE SCALE GENOMIC DNA]</scope>
    <source>
        <strain evidence="4 5">KCTC 32269</strain>
    </source>
</reference>
<evidence type="ECO:0000256" key="1">
    <source>
        <dbReference type="ARBA" id="ARBA00022553"/>
    </source>
</evidence>
<keyword evidence="1 2" id="KW-0597">Phosphoprotein</keyword>
<dbReference type="GO" id="GO:0000160">
    <property type="term" value="P:phosphorelay signal transduction system"/>
    <property type="evidence" value="ECO:0007669"/>
    <property type="project" value="InterPro"/>
</dbReference>
<comment type="caution">
    <text evidence="4">The sequence shown here is derived from an EMBL/GenBank/DDBJ whole genome shotgun (WGS) entry which is preliminary data.</text>
</comment>
<protein>
    <recommendedName>
        <fullName evidence="3">Response regulatory domain-containing protein</fullName>
    </recommendedName>
</protein>
<sequence length="181" mass="20982">MQIPKYLNFLVVEDLVSDSFLLQRQLKKLSSDPEVRFVDSKLSLINALKTYIPDFVLTDFNLIGMDAFDVIKIVKEYNSKIPVIVISGHLKNEENETQLIEAGAEGFFLKDPINNLNERLSTLLTSLLLEKKDLLEKIARERQKHEHTASEKDFLREFSEKEKKESNFFDSLVNLFSRNSK</sequence>